<proteinExistence type="predicted"/>
<dbReference type="EMBL" id="WBMO01000005">
    <property type="protein sequence ID" value="MDV2477534.1"/>
    <property type="molecule type" value="Genomic_DNA"/>
</dbReference>
<gene>
    <name evidence="1" type="ORF">F8M49_23000</name>
</gene>
<dbReference type="RefSeq" id="WP_072813470.1">
    <property type="nucleotide sequence ID" value="NZ_JAHWLX010000159.1"/>
</dbReference>
<protein>
    <submittedName>
        <fullName evidence="1">Uncharacterized protein</fullName>
    </submittedName>
</protein>
<sequence>MSVVPRKVIRQKLMQTAVLNKIEREHLPVDTDQIHRNLDRIREQVRGKSMTEYVERWDQLLRTGDIDTIRRVVLSDDEVGQEMRNLSPLTVLLTESERLDVLDTVRHHAA</sequence>
<reference evidence="1 2" key="1">
    <citation type="submission" date="2019-10" db="EMBL/GenBank/DDBJ databases">
        <title>Draft Genome Assembly of Rhodococcus zopfii DSM44189.</title>
        <authorList>
            <person name="Sutton J.M."/>
            <person name="Akob D.M."/>
            <person name="Bushman T.J."/>
        </authorList>
    </citation>
    <scope>NUCLEOTIDE SEQUENCE [LARGE SCALE GENOMIC DNA]</scope>
    <source>
        <strain evidence="1 2">DSM 44189</strain>
    </source>
</reference>
<evidence type="ECO:0000313" key="2">
    <source>
        <dbReference type="Proteomes" id="UP001275440"/>
    </source>
</evidence>
<evidence type="ECO:0000313" key="1">
    <source>
        <dbReference type="EMBL" id="MDV2477534.1"/>
    </source>
</evidence>
<organism evidence="1 2">
    <name type="scientific">Rhodococcus zopfii</name>
    <dbReference type="NCBI Taxonomy" id="43772"/>
    <lineage>
        <taxon>Bacteria</taxon>
        <taxon>Bacillati</taxon>
        <taxon>Actinomycetota</taxon>
        <taxon>Actinomycetes</taxon>
        <taxon>Mycobacteriales</taxon>
        <taxon>Nocardiaceae</taxon>
        <taxon>Rhodococcus</taxon>
    </lineage>
</organism>
<dbReference type="Proteomes" id="UP001275440">
    <property type="component" value="Unassembled WGS sequence"/>
</dbReference>
<keyword evidence="2" id="KW-1185">Reference proteome</keyword>
<accession>A0ABU3WU63</accession>
<name>A0ABU3WU63_9NOCA</name>
<comment type="caution">
    <text evidence="1">The sequence shown here is derived from an EMBL/GenBank/DDBJ whole genome shotgun (WGS) entry which is preliminary data.</text>
</comment>